<proteinExistence type="predicted"/>
<organism evidence="1 2">
    <name type="scientific">Plicaturopsis crispa FD-325 SS-3</name>
    <dbReference type="NCBI Taxonomy" id="944288"/>
    <lineage>
        <taxon>Eukaryota</taxon>
        <taxon>Fungi</taxon>
        <taxon>Dikarya</taxon>
        <taxon>Basidiomycota</taxon>
        <taxon>Agaricomycotina</taxon>
        <taxon>Agaricomycetes</taxon>
        <taxon>Agaricomycetidae</taxon>
        <taxon>Amylocorticiales</taxon>
        <taxon>Amylocorticiaceae</taxon>
        <taxon>Plicatura</taxon>
        <taxon>Plicaturopsis crispa</taxon>
    </lineage>
</organism>
<reference evidence="1 2" key="1">
    <citation type="submission" date="2014-06" db="EMBL/GenBank/DDBJ databases">
        <title>Evolutionary Origins and Diversification of the Mycorrhizal Mutualists.</title>
        <authorList>
            <consortium name="DOE Joint Genome Institute"/>
            <consortium name="Mycorrhizal Genomics Consortium"/>
            <person name="Kohler A."/>
            <person name="Kuo A."/>
            <person name="Nagy L.G."/>
            <person name="Floudas D."/>
            <person name="Copeland A."/>
            <person name="Barry K.W."/>
            <person name="Cichocki N."/>
            <person name="Veneault-Fourrey C."/>
            <person name="LaButti K."/>
            <person name="Lindquist E.A."/>
            <person name="Lipzen A."/>
            <person name="Lundell T."/>
            <person name="Morin E."/>
            <person name="Murat C."/>
            <person name="Riley R."/>
            <person name="Ohm R."/>
            <person name="Sun H."/>
            <person name="Tunlid A."/>
            <person name="Henrissat B."/>
            <person name="Grigoriev I.V."/>
            <person name="Hibbett D.S."/>
            <person name="Martin F."/>
        </authorList>
    </citation>
    <scope>NUCLEOTIDE SEQUENCE [LARGE SCALE GENOMIC DNA]</scope>
    <source>
        <strain evidence="1 2">FD-325 SS-3</strain>
    </source>
</reference>
<dbReference type="HOGENOM" id="CLU_110352_0_0_1"/>
<gene>
    <name evidence="1" type="ORF">PLICRDRAFT_340318</name>
</gene>
<evidence type="ECO:0000313" key="2">
    <source>
        <dbReference type="Proteomes" id="UP000053263"/>
    </source>
</evidence>
<dbReference type="Proteomes" id="UP000053263">
    <property type="component" value="Unassembled WGS sequence"/>
</dbReference>
<name>A0A0C9SY24_PLICR</name>
<dbReference type="EMBL" id="KN832569">
    <property type="protein sequence ID" value="KII84735.1"/>
    <property type="molecule type" value="Genomic_DNA"/>
</dbReference>
<sequence>MPAESKIGIALYELPATPDYFHWALVVVNSENGGFSGGVSVYQITNTRTATGQRWAPYHMSVSLENSVRFIGIVQIGRVPWGTSEFSEWIDTMPVEDANFPPAGYGWSCAWYILSIIDALHLSLVDTQGLPDSPLLLYHQVRQCGMVLNIMRRSISLPIVRLDGSRVLRTHSFEFYMAIHRQSWSVLITSVILSMSDVE</sequence>
<accession>A0A0C9SY24</accession>
<protein>
    <submittedName>
        <fullName evidence="1">Uncharacterized protein</fullName>
    </submittedName>
</protein>
<evidence type="ECO:0000313" key="1">
    <source>
        <dbReference type="EMBL" id="KII84735.1"/>
    </source>
</evidence>
<keyword evidence="2" id="KW-1185">Reference proteome</keyword>
<dbReference type="AlphaFoldDB" id="A0A0C9SY24"/>